<organism evidence="3 4">
    <name type="scientific">Saguinus oedipus</name>
    <name type="common">Cotton-top tamarin</name>
    <name type="synonym">Oedipomidas oedipus</name>
    <dbReference type="NCBI Taxonomy" id="9490"/>
    <lineage>
        <taxon>Eukaryota</taxon>
        <taxon>Metazoa</taxon>
        <taxon>Chordata</taxon>
        <taxon>Craniata</taxon>
        <taxon>Vertebrata</taxon>
        <taxon>Euteleostomi</taxon>
        <taxon>Mammalia</taxon>
        <taxon>Eutheria</taxon>
        <taxon>Euarchontoglires</taxon>
        <taxon>Primates</taxon>
        <taxon>Haplorrhini</taxon>
        <taxon>Platyrrhini</taxon>
        <taxon>Cebidae</taxon>
        <taxon>Callitrichinae</taxon>
        <taxon>Saguinus</taxon>
    </lineage>
</organism>
<name>A0ABQ9VTM1_SAGOE</name>
<evidence type="ECO:0000256" key="1">
    <source>
        <dbReference type="SAM" id="MobiDB-lite"/>
    </source>
</evidence>
<gene>
    <name evidence="3" type="ORF">P7K49_012232</name>
</gene>
<feature type="compositionally biased region" description="Low complexity" evidence="1">
    <location>
        <begin position="113"/>
        <end position="123"/>
    </location>
</feature>
<keyword evidence="4" id="KW-1185">Reference proteome</keyword>
<sequence>MALRPGAPQTWRCLLTGLVALTLCPNAEPPKAVPCSSHHTSTLTPPATAHCTGHGWDSLPLKCSPTLSVQKLNPCASSLLATTAGWDPSSSRQRQGCQSVREENGPSAGQGGLQTSSGSSIGGADWSLPQLSSLGMAGTPTTPIPAHHSHQGERPSTDPHGTW</sequence>
<evidence type="ECO:0000256" key="2">
    <source>
        <dbReference type="SAM" id="SignalP"/>
    </source>
</evidence>
<dbReference type="Proteomes" id="UP001266305">
    <property type="component" value="Unassembled WGS sequence"/>
</dbReference>
<keyword evidence="2" id="KW-0732">Signal</keyword>
<accession>A0ABQ9VTM1</accession>
<proteinExistence type="predicted"/>
<comment type="caution">
    <text evidence="3">The sequence shown here is derived from an EMBL/GenBank/DDBJ whole genome shotgun (WGS) entry which is preliminary data.</text>
</comment>
<feature type="compositionally biased region" description="Polar residues" evidence="1">
    <location>
        <begin position="88"/>
        <end position="98"/>
    </location>
</feature>
<reference evidence="3 4" key="1">
    <citation type="submission" date="2023-05" db="EMBL/GenBank/DDBJ databases">
        <title>B98-5 Cell Line De Novo Hybrid Assembly: An Optical Mapping Approach.</title>
        <authorList>
            <person name="Kananen K."/>
            <person name="Auerbach J.A."/>
            <person name="Kautto E."/>
            <person name="Blachly J.S."/>
        </authorList>
    </citation>
    <scope>NUCLEOTIDE SEQUENCE [LARGE SCALE GENOMIC DNA]</scope>
    <source>
        <strain evidence="3">B95-8</strain>
        <tissue evidence="3">Cell line</tissue>
    </source>
</reference>
<evidence type="ECO:0000313" key="3">
    <source>
        <dbReference type="EMBL" id="KAK2112485.1"/>
    </source>
</evidence>
<feature type="chain" id="PRO_5047127564" evidence="2">
    <location>
        <begin position="28"/>
        <end position="163"/>
    </location>
</feature>
<feature type="region of interest" description="Disordered" evidence="1">
    <location>
        <begin position="83"/>
        <end position="163"/>
    </location>
</feature>
<protein>
    <submittedName>
        <fullName evidence="3">Uncharacterized protein</fullName>
    </submittedName>
</protein>
<feature type="signal peptide" evidence="2">
    <location>
        <begin position="1"/>
        <end position="27"/>
    </location>
</feature>
<dbReference type="EMBL" id="JASSZA010000005">
    <property type="protein sequence ID" value="KAK2112485.1"/>
    <property type="molecule type" value="Genomic_DNA"/>
</dbReference>
<evidence type="ECO:0000313" key="4">
    <source>
        <dbReference type="Proteomes" id="UP001266305"/>
    </source>
</evidence>